<gene>
    <name evidence="2" type="ORF">EOD73_08100</name>
</gene>
<name>A0A3S2XST9_9BURK</name>
<evidence type="ECO:0000313" key="2">
    <source>
        <dbReference type="EMBL" id="RVT86000.1"/>
    </source>
</evidence>
<sequence length="507" mass="50592">MSELDPRARLVCPIRPTRAHWVHWAHAFAAIGLAGLAACGGGGGGDDPPLNPATPPAPPVPAPAPAPAPSACGTLTPLTLADLLPFEGNYAVKVFDSSTPTPVDLGPATLALTGSTLQFTPGTGLSGSVAANATVTAVCQNKNSSGANIGVVAVIDAQRHIDFFSPAFNGLYVSGSDLGSSNANRYLQGTTARNTAPAPTPAPVPAPPPASAPTPAPAPAPTPAPAPAGALTSYTAFQAAAPTARAVAPNGALAWLAGTYYGRSTAGLCSVTIQANGSVSATMNGSTQSAQLDGDSGDTWVQLPANSMNWGVNVVEPGQGVVLTGYGPRLALVEVGGVLDKCAIAFKSDTPLTLALSSSPPLPIKNPGLLAADLPSWLVGTHTGQATGNMLFPLSAPAACSLQVSGDGTLLVTAGGRTYAAQVSGGSTQGDRDASGTSRLSAYGALTGARDWVWSLTGQSPSGSSTVQVQVELAHNGERSQVSYVTAQVAPSVGGTASQFDACYFPN</sequence>
<comment type="caution">
    <text evidence="2">The sequence shown here is derived from an EMBL/GenBank/DDBJ whole genome shotgun (WGS) entry which is preliminary data.</text>
</comment>
<accession>A0A3S2XST9</accession>
<reference evidence="2 3" key="1">
    <citation type="submission" date="2019-01" db="EMBL/GenBank/DDBJ databases">
        <authorList>
            <person name="Chen W.-M."/>
        </authorList>
    </citation>
    <scope>NUCLEOTIDE SEQUENCE [LARGE SCALE GENOMIC DNA]</scope>
    <source>
        <strain evidence="2 3">CCP-18</strain>
    </source>
</reference>
<evidence type="ECO:0000313" key="3">
    <source>
        <dbReference type="Proteomes" id="UP000288587"/>
    </source>
</evidence>
<keyword evidence="3" id="KW-1185">Reference proteome</keyword>
<proteinExistence type="predicted"/>
<protein>
    <submittedName>
        <fullName evidence="2">Uncharacterized protein</fullName>
    </submittedName>
</protein>
<organism evidence="2 3">
    <name type="scientific">Inhella crocodyli</name>
    <dbReference type="NCBI Taxonomy" id="2499851"/>
    <lineage>
        <taxon>Bacteria</taxon>
        <taxon>Pseudomonadati</taxon>
        <taxon>Pseudomonadota</taxon>
        <taxon>Betaproteobacteria</taxon>
        <taxon>Burkholderiales</taxon>
        <taxon>Sphaerotilaceae</taxon>
        <taxon>Inhella</taxon>
    </lineage>
</organism>
<feature type="region of interest" description="Disordered" evidence="1">
    <location>
        <begin position="44"/>
        <end position="67"/>
    </location>
</feature>
<feature type="compositionally biased region" description="Pro residues" evidence="1">
    <location>
        <begin position="198"/>
        <end position="225"/>
    </location>
</feature>
<dbReference type="RefSeq" id="WP_127682498.1">
    <property type="nucleotide sequence ID" value="NZ_SACM01000002.1"/>
</dbReference>
<dbReference type="Proteomes" id="UP000288587">
    <property type="component" value="Unassembled WGS sequence"/>
</dbReference>
<dbReference type="AlphaFoldDB" id="A0A3S2XST9"/>
<feature type="region of interest" description="Disordered" evidence="1">
    <location>
        <begin position="192"/>
        <end position="225"/>
    </location>
</feature>
<feature type="compositionally biased region" description="Pro residues" evidence="1">
    <location>
        <begin position="49"/>
        <end position="67"/>
    </location>
</feature>
<dbReference type="EMBL" id="SACM01000002">
    <property type="protein sequence ID" value="RVT86000.1"/>
    <property type="molecule type" value="Genomic_DNA"/>
</dbReference>
<dbReference type="OrthoDB" id="9806017at2"/>
<evidence type="ECO:0000256" key="1">
    <source>
        <dbReference type="SAM" id="MobiDB-lite"/>
    </source>
</evidence>